<dbReference type="PANTHER" id="PTHR22893:SF91">
    <property type="entry name" value="NADPH DEHYDROGENASE 2-RELATED"/>
    <property type="match status" value="1"/>
</dbReference>
<sequence>MPAALSNTKLFKEIKVGNVVLKNRLVFAPSTRIRCVDDNVATDSMLEYYSQRAKDNGGLIIVETTFTGKVAATIPGIPVLETEEQVQGWKKIVEAIHENGSKVCLQITELGRSALPQVLKAQNIPFVAPSAIYFNEESRKVAEGCGNPLRALTVDEIHDATKRFVDAAKKAIEIAKFDIVEIHAANMGLMNQFLQEESNQRTDEYGGSIENRSRFVLETLDSIAKEVGFERVAVRISPYSRFMGGQSIDTKTNPVVNYGYLLSELERRAKGGKKIAYVSFIEPRISADSASKELLTPDSSWVNEIWKGVIIRAGNLLHDENYTELKNFVDGDDRTLIGASRFYTSNPDLVNRLKNGYPLTPYDRSTFYSGPSNWGYITWPVYGEKSIAQDSEISNATPKALV</sequence>
<dbReference type="InterPro" id="IPR045247">
    <property type="entry name" value="Oye-like"/>
</dbReference>
<dbReference type="OrthoDB" id="276546at2759"/>
<comment type="cofactor">
    <cofactor evidence="1">
        <name>FMN</name>
        <dbReference type="ChEBI" id="CHEBI:58210"/>
    </cofactor>
</comment>
<evidence type="ECO:0000256" key="3">
    <source>
        <dbReference type="ARBA" id="ARBA00022643"/>
    </source>
</evidence>
<dbReference type="Gene3D" id="3.20.20.70">
    <property type="entry name" value="Aldolase class I"/>
    <property type="match status" value="1"/>
</dbReference>
<dbReference type="InterPro" id="IPR013785">
    <property type="entry name" value="Aldolase_TIM"/>
</dbReference>
<evidence type="ECO:0000256" key="2">
    <source>
        <dbReference type="ARBA" id="ARBA00005979"/>
    </source>
</evidence>
<evidence type="ECO:0000259" key="4">
    <source>
        <dbReference type="Pfam" id="PF00724"/>
    </source>
</evidence>
<dbReference type="KEGG" id="bnn:FOA43_004285"/>
<accession>A0A875S5I6</accession>
<dbReference type="PANTHER" id="PTHR22893">
    <property type="entry name" value="NADH OXIDOREDUCTASE-RELATED"/>
    <property type="match status" value="1"/>
</dbReference>
<organism evidence="5 6">
    <name type="scientific">Eeniella nana</name>
    <name type="common">Yeast</name>
    <name type="synonym">Brettanomyces nanus</name>
    <dbReference type="NCBI Taxonomy" id="13502"/>
    <lineage>
        <taxon>Eukaryota</taxon>
        <taxon>Fungi</taxon>
        <taxon>Dikarya</taxon>
        <taxon>Ascomycota</taxon>
        <taxon>Saccharomycotina</taxon>
        <taxon>Pichiomycetes</taxon>
        <taxon>Pichiales</taxon>
        <taxon>Pichiaceae</taxon>
        <taxon>Brettanomyces</taxon>
    </lineage>
</organism>
<keyword evidence="3" id="KW-0285">Flavoprotein</keyword>
<name>A0A875S5I6_EENNA</name>
<protein>
    <recommendedName>
        <fullName evidence="4">NADH:flavin oxidoreductase/NADH oxidase N-terminal domain-containing protein</fullName>
    </recommendedName>
</protein>
<dbReference type="CDD" id="cd02933">
    <property type="entry name" value="OYE_like_FMN"/>
    <property type="match status" value="1"/>
</dbReference>
<dbReference type="Pfam" id="PF00724">
    <property type="entry name" value="Oxidored_FMN"/>
    <property type="match status" value="1"/>
</dbReference>
<keyword evidence="3" id="KW-0288">FMN</keyword>
<reference evidence="5" key="1">
    <citation type="submission" date="2020-10" db="EMBL/GenBank/DDBJ databases">
        <authorList>
            <person name="Roach M.J.R."/>
        </authorList>
    </citation>
    <scope>NUCLEOTIDE SEQUENCE</scope>
    <source>
        <strain evidence="5">CBS 1945</strain>
    </source>
</reference>
<dbReference type="GeneID" id="62197685"/>
<dbReference type="GO" id="GO:0003959">
    <property type="term" value="F:NADPH dehydrogenase activity"/>
    <property type="evidence" value="ECO:0007669"/>
    <property type="project" value="TreeGrafter"/>
</dbReference>
<dbReference type="GO" id="GO:0010181">
    <property type="term" value="F:FMN binding"/>
    <property type="evidence" value="ECO:0007669"/>
    <property type="project" value="InterPro"/>
</dbReference>
<evidence type="ECO:0000313" key="5">
    <source>
        <dbReference type="EMBL" id="QPG76891.1"/>
    </source>
</evidence>
<feature type="domain" description="NADH:flavin oxidoreductase/NADH oxidase N-terminal" evidence="4">
    <location>
        <begin position="9"/>
        <end position="358"/>
    </location>
</feature>
<dbReference type="RefSeq" id="XP_038780456.1">
    <property type="nucleotide sequence ID" value="XM_038924528.1"/>
</dbReference>
<evidence type="ECO:0000256" key="1">
    <source>
        <dbReference type="ARBA" id="ARBA00001917"/>
    </source>
</evidence>
<gene>
    <name evidence="5" type="ORF">FOA43_004285</name>
</gene>
<evidence type="ECO:0000313" key="6">
    <source>
        <dbReference type="Proteomes" id="UP000662931"/>
    </source>
</evidence>
<dbReference type="InterPro" id="IPR001155">
    <property type="entry name" value="OxRdtase_FMN_N"/>
</dbReference>
<dbReference type="Proteomes" id="UP000662931">
    <property type="component" value="Chromosome 4"/>
</dbReference>
<dbReference type="EMBL" id="CP064815">
    <property type="protein sequence ID" value="QPG76891.1"/>
    <property type="molecule type" value="Genomic_DNA"/>
</dbReference>
<keyword evidence="6" id="KW-1185">Reference proteome</keyword>
<dbReference type="SUPFAM" id="SSF51395">
    <property type="entry name" value="FMN-linked oxidoreductases"/>
    <property type="match status" value="1"/>
</dbReference>
<dbReference type="AlphaFoldDB" id="A0A875S5I6"/>
<comment type="similarity">
    <text evidence="2">Belongs to the NADH:flavin oxidoreductase/NADH oxidase family.</text>
</comment>
<proteinExistence type="inferred from homology"/>